<dbReference type="Gene3D" id="3.40.50.2000">
    <property type="entry name" value="Glycogen Phosphorylase B"/>
    <property type="match status" value="2"/>
</dbReference>
<name>A0A6G1ZHE3_9BACT</name>
<dbReference type="AlphaFoldDB" id="A0A6G1ZHE3"/>
<evidence type="ECO:0000259" key="1">
    <source>
        <dbReference type="Pfam" id="PF13579"/>
    </source>
</evidence>
<organism evidence="2">
    <name type="scientific">Parabacteroides goldsteinii</name>
    <dbReference type="NCBI Taxonomy" id="328812"/>
    <lineage>
        <taxon>Bacteria</taxon>
        <taxon>Pseudomonadati</taxon>
        <taxon>Bacteroidota</taxon>
        <taxon>Bacteroidia</taxon>
        <taxon>Bacteroidales</taxon>
        <taxon>Tannerellaceae</taxon>
        <taxon>Parabacteroides</taxon>
    </lineage>
</organism>
<dbReference type="SUPFAM" id="SSF53756">
    <property type="entry name" value="UDP-Glycosyltransferase/glycogen phosphorylase"/>
    <property type="match status" value="1"/>
</dbReference>
<dbReference type="Pfam" id="PF13692">
    <property type="entry name" value="Glyco_trans_1_4"/>
    <property type="match status" value="1"/>
</dbReference>
<feature type="domain" description="Glycosyltransferase subfamily 4-like N-terminal" evidence="1">
    <location>
        <begin position="29"/>
        <end position="169"/>
    </location>
</feature>
<proteinExistence type="predicted"/>
<evidence type="ECO:0000313" key="2">
    <source>
        <dbReference type="EMBL" id="MRY13383.1"/>
    </source>
</evidence>
<dbReference type="Pfam" id="PF13579">
    <property type="entry name" value="Glyco_trans_4_4"/>
    <property type="match status" value="1"/>
</dbReference>
<dbReference type="RefSeq" id="WP_010802978.1">
    <property type="nucleotide sequence ID" value="NZ_CAJSYT010000003.1"/>
</dbReference>
<comment type="caution">
    <text evidence="2">The sequence shown here is derived from an EMBL/GenBank/DDBJ whole genome shotgun (WGS) entry which is preliminary data.</text>
</comment>
<dbReference type="InterPro" id="IPR028098">
    <property type="entry name" value="Glyco_trans_4-like_N"/>
</dbReference>
<dbReference type="CDD" id="cd03808">
    <property type="entry name" value="GT4_CapM-like"/>
    <property type="match status" value="1"/>
</dbReference>
<gene>
    <name evidence="2" type="ORF">GKE01_18230</name>
</gene>
<keyword evidence="2" id="KW-0808">Transferase</keyword>
<accession>A0A6G1ZHE3</accession>
<dbReference type="PANTHER" id="PTHR12526:SF630">
    <property type="entry name" value="GLYCOSYLTRANSFERASE"/>
    <property type="match status" value="1"/>
</dbReference>
<protein>
    <submittedName>
        <fullName evidence="2">Glycosyltransferase</fullName>
    </submittedName>
</protein>
<dbReference type="EMBL" id="WKLP01000029">
    <property type="protein sequence ID" value="MRY13383.1"/>
    <property type="molecule type" value="Genomic_DNA"/>
</dbReference>
<dbReference type="GO" id="GO:0016757">
    <property type="term" value="F:glycosyltransferase activity"/>
    <property type="evidence" value="ECO:0007669"/>
    <property type="project" value="UniProtKB-ARBA"/>
</dbReference>
<dbReference type="PANTHER" id="PTHR12526">
    <property type="entry name" value="GLYCOSYLTRANSFERASE"/>
    <property type="match status" value="1"/>
</dbReference>
<reference evidence="2" key="1">
    <citation type="journal article" date="2019" name="Nat. Med.">
        <title>A library of human gut bacterial isolates paired with longitudinal multiomics data enables mechanistic microbiome research.</title>
        <authorList>
            <person name="Poyet M."/>
            <person name="Groussin M."/>
            <person name="Gibbons S.M."/>
            <person name="Avila-Pacheco J."/>
            <person name="Jiang X."/>
            <person name="Kearney S.M."/>
            <person name="Perrotta A.R."/>
            <person name="Berdy B."/>
            <person name="Zhao S."/>
            <person name="Lieberman T.D."/>
            <person name="Swanson P.K."/>
            <person name="Smith M."/>
            <person name="Roesemann S."/>
            <person name="Alexander J.E."/>
            <person name="Rich S.A."/>
            <person name="Livny J."/>
            <person name="Vlamakis H."/>
            <person name="Clish C."/>
            <person name="Bullock K."/>
            <person name="Deik A."/>
            <person name="Scott J."/>
            <person name="Pierce K.A."/>
            <person name="Xavier R.J."/>
            <person name="Alm E.J."/>
        </authorList>
    </citation>
    <scope>NUCLEOTIDE SEQUENCE</scope>
    <source>
        <strain evidence="2">BIOML-A4</strain>
    </source>
</reference>
<sequence length="375" mass="42550">MQKLIRISTIPVSLETLLKGQLKMLSEHYEVVVVSSPGERMKVLEEREGVRTVSIPMERRISLVKDFMSLLRLIILFAKERPDMVHSITPKAGLLSMLAAWITRVPVRMHTFTGLVFPTATGKMQKLLIVMDRLTCFCATHINPEGEGVKRDLINYNITSKPLHVIANGNVNGIDLEYFDRTPEVMEKAYSYKKEGTFTFCFVGRMVKDKGINELVHSFLRLYQDDARVRLLLVGPFEKELDPVLPEVEEQILHHPGICFMGFQSDVRPFLAASDALVFPSYREGFPNVVIQAGAMGIPAIVTDINGCNEIVLPDRNGMIIPTKNEQALYEAMKYFAFHSVEVEKMATNARPLIVSRYEQRMVWNALLAEYKSII</sequence>